<protein>
    <recommendedName>
        <fullName evidence="2">ShKT domain-containing protein</fullName>
    </recommendedName>
</protein>
<evidence type="ECO:0000313" key="4">
    <source>
        <dbReference type="Proteomes" id="UP000660262"/>
    </source>
</evidence>
<dbReference type="InterPro" id="IPR044845">
    <property type="entry name" value="HPAT/SRGT1-like"/>
</dbReference>
<dbReference type="EMBL" id="BNJQ01000021">
    <property type="protein sequence ID" value="GHP08590.1"/>
    <property type="molecule type" value="Genomic_DNA"/>
</dbReference>
<dbReference type="OrthoDB" id="532384at2759"/>
<reference evidence="3" key="1">
    <citation type="submission" date="2020-10" db="EMBL/GenBank/DDBJ databases">
        <title>Unveiling of a novel bifunctional photoreceptor, Dualchrome1, isolated from a cosmopolitan green alga.</title>
        <authorList>
            <person name="Suzuki S."/>
            <person name="Kawachi M."/>
        </authorList>
    </citation>
    <scope>NUCLEOTIDE SEQUENCE</scope>
    <source>
        <strain evidence="3">NIES 2893</strain>
    </source>
</reference>
<accession>A0A830HS64</accession>
<dbReference type="SMART" id="SM00254">
    <property type="entry name" value="ShKT"/>
    <property type="match status" value="1"/>
</dbReference>
<dbReference type="GO" id="GO:0016757">
    <property type="term" value="F:glycosyltransferase activity"/>
    <property type="evidence" value="ECO:0007669"/>
    <property type="project" value="InterPro"/>
</dbReference>
<dbReference type="InterPro" id="IPR003582">
    <property type="entry name" value="ShKT_dom"/>
</dbReference>
<dbReference type="PANTHER" id="PTHR31485:SF7">
    <property type="entry name" value="PEPTIDYL SERINE ALPHA-GALACTOSYLTRANSFERASE"/>
    <property type="match status" value="1"/>
</dbReference>
<evidence type="ECO:0000256" key="1">
    <source>
        <dbReference type="SAM" id="MobiDB-lite"/>
    </source>
</evidence>
<gene>
    <name evidence="3" type="ORF">PPROV_000732700</name>
</gene>
<dbReference type="AlphaFoldDB" id="A0A830HS64"/>
<dbReference type="Proteomes" id="UP000660262">
    <property type="component" value="Unassembled WGS sequence"/>
</dbReference>
<dbReference type="PROSITE" id="PS51670">
    <property type="entry name" value="SHKT"/>
    <property type="match status" value="1"/>
</dbReference>
<feature type="domain" description="ShKT" evidence="2">
    <location>
        <begin position="252"/>
        <end position="286"/>
    </location>
</feature>
<sequence>MYGYVFGASEAGLNHKVNNFIMVYPGYDLQPFDKRKGYPMVLHYGLRYIIDHGAGNGYWTFDKHEFMSGDPFQCGNTPHAFERPPPMSSLPLREDLRTQRIGLWTAWSIYNATQLMRHYKCFEEEWSPKAGGKTPEHFFAYSQSLPQSERDRIALDSTLSAHKETGTYNCRASNPVFGCWKESLEKLKQSKAGNMGANLASWPGGFSGHDRIPREMHDGDYEDISLSHGVMLRGDAGSASASDDVDADMATCLNGHAMCCDWADRGECESNPGYMTNTCRAACNVCTDGETVPPKCGTSPTPPSTTTTTTIASTTTVATSAAVVVDQPHFGELGDAQKAARTPTDSSNRAPKHSFSSSSRMGVGSDVVETVRHGSMLAYSGWIAALFFAMRSFYVSSSRRSGGASLGHRRSARK</sequence>
<organism evidence="3 4">
    <name type="scientific">Pycnococcus provasolii</name>
    <dbReference type="NCBI Taxonomy" id="41880"/>
    <lineage>
        <taxon>Eukaryota</taxon>
        <taxon>Viridiplantae</taxon>
        <taxon>Chlorophyta</taxon>
        <taxon>Pseudoscourfieldiophyceae</taxon>
        <taxon>Pseudoscourfieldiales</taxon>
        <taxon>Pycnococcaceae</taxon>
        <taxon>Pycnococcus</taxon>
    </lineage>
</organism>
<feature type="region of interest" description="Disordered" evidence="1">
    <location>
        <begin position="335"/>
        <end position="363"/>
    </location>
</feature>
<dbReference type="PANTHER" id="PTHR31485">
    <property type="entry name" value="PEPTIDYL SERINE ALPHA-GALACTOSYLTRANSFERASE"/>
    <property type="match status" value="1"/>
</dbReference>
<evidence type="ECO:0000313" key="3">
    <source>
        <dbReference type="EMBL" id="GHP08590.1"/>
    </source>
</evidence>
<name>A0A830HS64_9CHLO</name>
<keyword evidence="4" id="KW-1185">Reference proteome</keyword>
<proteinExistence type="predicted"/>
<comment type="caution">
    <text evidence="3">The sequence shown here is derived from an EMBL/GenBank/DDBJ whole genome shotgun (WGS) entry which is preliminary data.</text>
</comment>
<evidence type="ECO:0000259" key="2">
    <source>
        <dbReference type="PROSITE" id="PS51670"/>
    </source>
</evidence>